<sequence>MKNRPSTQTMRVLGMNLVHPPNAAVDAPVDFFFDTGKRSSQNTYGEKACSAHKLLGAAPVSTRCGNLGLTLPPLMESALVISGITGLVCLKSPV</sequence>
<organism evidence="1 2">
    <name type="scientific">Lampropedia aestuarii</name>
    <dbReference type="NCBI Taxonomy" id="2562762"/>
    <lineage>
        <taxon>Bacteria</taxon>
        <taxon>Pseudomonadati</taxon>
        <taxon>Pseudomonadota</taxon>
        <taxon>Betaproteobacteria</taxon>
        <taxon>Burkholderiales</taxon>
        <taxon>Comamonadaceae</taxon>
        <taxon>Lampropedia</taxon>
    </lineage>
</organism>
<evidence type="ECO:0000313" key="2">
    <source>
        <dbReference type="Proteomes" id="UP000306236"/>
    </source>
</evidence>
<dbReference type="Proteomes" id="UP000306236">
    <property type="component" value="Unassembled WGS sequence"/>
</dbReference>
<dbReference type="EMBL" id="SSWX01000007">
    <property type="protein sequence ID" value="THJ34216.1"/>
    <property type="molecule type" value="Genomic_DNA"/>
</dbReference>
<protein>
    <submittedName>
        <fullName evidence="1">Uncharacterized protein</fullName>
    </submittedName>
</protein>
<gene>
    <name evidence="1" type="ORF">E8K88_06715</name>
</gene>
<name>A0A4S5BWA1_9BURK</name>
<dbReference type="AlphaFoldDB" id="A0A4S5BWA1"/>
<accession>A0A4S5BWA1</accession>
<keyword evidence="2" id="KW-1185">Reference proteome</keyword>
<reference evidence="1 2" key="1">
    <citation type="submission" date="2019-04" db="EMBL/GenBank/DDBJ databases">
        <title>Lampropedia sp YIM MLB12 draf genome.</title>
        <authorList>
            <person name="Wang Y.-X."/>
        </authorList>
    </citation>
    <scope>NUCLEOTIDE SEQUENCE [LARGE SCALE GENOMIC DNA]</scope>
    <source>
        <strain evidence="1 2">YIM MLB12</strain>
    </source>
</reference>
<proteinExistence type="predicted"/>
<comment type="caution">
    <text evidence="1">The sequence shown here is derived from an EMBL/GenBank/DDBJ whole genome shotgun (WGS) entry which is preliminary data.</text>
</comment>
<dbReference type="RefSeq" id="WP_136405891.1">
    <property type="nucleotide sequence ID" value="NZ_SSWX01000007.1"/>
</dbReference>
<evidence type="ECO:0000313" key="1">
    <source>
        <dbReference type="EMBL" id="THJ34216.1"/>
    </source>
</evidence>